<dbReference type="EMBL" id="MPUH01000167">
    <property type="protein sequence ID" value="OMJ87811.1"/>
    <property type="molecule type" value="Genomic_DNA"/>
</dbReference>
<dbReference type="Gene3D" id="3.30.200.20">
    <property type="entry name" value="Phosphorylase Kinase, domain 1"/>
    <property type="match status" value="1"/>
</dbReference>
<proteinExistence type="predicted"/>
<comment type="caution">
    <text evidence="3">The sequence shown here is derived from an EMBL/GenBank/DDBJ whole genome shotgun (WGS) entry which is preliminary data.</text>
</comment>
<dbReference type="GO" id="GO:0005634">
    <property type="term" value="C:nucleus"/>
    <property type="evidence" value="ECO:0007669"/>
    <property type="project" value="TreeGrafter"/>
</dbReference>
<feature type="region of interest" description="Disordered" evidence="1">
    <location>
        <begin position="315"/>
        <end position="348"/>
    </location>
</feature>
<dbReference type="Proteomes" id="UP000187209">
    <property type="component" value="Unassembled WGS sequence"/>
</dbReference>
<evidence type="ECO:0000313" key="4">
    <source>
        <dbReference type="Proteomes" id="UP000187209"/>
    </source>
</evidence>
<dbReference type="PANTHER" id="PTHR44167">
    <property type="entry name" value="OVARIAN-SPECIFIC SERINE/THREONINE-PROTEIN KINASE LOK-RELATED"/>
    <property type="match status" value="1"/>
</dbReference>
<dbReference type="PANTHER" id="PTHR44167:SF30">
    <property type="entry name" value="PHOSPHORYLASE KINASE"/>
    <property type="match status" value="1"/>
</dbReference>
<dbReference type="InterPro" id="IPR000719">
    <property type="entry name" value="Prot_kinase_dom"/>
</dbReference>
<dbReference type="GO" id="GO:0005524">
    <property type="term" value="F:ATP binding"/>
    <property type="evidence" value="ECO:0007669"/>
    <property type="project" value="InterPro"/>
</dbReference>
<evidence type="ECO:0000313" key="3">
    <source>
        <dbReference type="EMBL" id="OMJ87811.1"/>
    </source>
</evidence>
<dbReference type="PROSITE" id="PS50011">
    <property type="entry name" value="PROTEIN_KINASE_DOM"/>
    <property type="match status" value="1"/>
</dbReference>
<dbReference type="GO" id="GO:0004674">
    <property type="term" value="F:protein serine/threonine kinase activity"/>
    <property type="evidence" value="ECO:0007669"/>
    <property type="project" value="TreeGrafter"/>
</dbReference>
<keyword evidence="4" id="KW-1185">Reference proteome</keyword>
<feature type="domain" description="Protein kinase" evidence="2">
    <location>
        <begin position="64"/>
        <end position="287"/>
    </location>
</feature>
<dbReference type="InterPro" id="IPR011009">
    <property type="entry name" value="Kinase-like_dom_sf"/>
</dbReference>
<dbReference type="SUPFAM" id="SSF56112">
    <property type="entry name" value="Protein kinase-like (PK-like)"/>
    <property type="match status" value="1"/>
</dbReference>
<gene>
    <name evidence="3" type="ORF">SteCoe_10372</name>
</gene>
<sequence length="678" mass="77169">MGCCQTSTLSTNEQVCLYSHNEIISCQESIFDSVNNIDLTSKPYYKISEPPTRLFASDDITSIYSLGNRICPIFYGERYFCIHNPSETVKEILILKKLEMSLKAMDRILDNTFKLQANSNDSLVKIFYIGEDDRCINIVTEPCADMNLADFIRINRIQKNLAVKLLEQIIKGVAKYHECGIVLQYLTDREVFIINGQAKIHPLVLLNASSFTRAPETEIGTKNDVWSVGLLFLQMVTSAPYIKNPQDVIDKLEALGFDIKDLDLVRKMFAPALDRCSLVEILAHRWNNDGYINCGSSPKKPGISLEELCFEKQPEEVSDSPSIADEENSDNVDASERIEKSSETSNEFYQSRELFDSHKSDNCEIADYDSGPFEWQELDLNSNGKIKIYDILLHDEMKEILESSPDHEESSMENMNNLGVSPIENNRISDENPLDQPTCEGGFFTSDKSSINFTLTESPIFNDEEIKTPDIFTFSTPILIEEESQETSQNQEETPKDYENADKEVIENLIFNIKNPHPISSLLIHEDIPTACDFTENNYLKSQNGKKSCLGSAETSDQDIDSFKGKNFQNLFIKRSSSCIYSKMLDKIYLYDEKIVKENIEGKLKDYSFRKGFGVVCDVDEEEIILYEDEIILSGVKISSIRNAVLRKCFLNLRFSVLEYYEGDACMRKAVDISIIDI</sequence>
<dbReference type="AlphaFoldDB" id="A0A1R2CFL5"/>
<reference evidence="3 4" key="1">
    <citation type="submission" date="2016-11" db="EMBL/GenBank/DDBJ databases">
        <title>The macronuclear genome of Stentor coeruleus: a giant cell with tiny introns.</title>
        <authorList>
            <person name="Slabodnick M."/>
            <person name="Ruby J.G."/>
            <person name="Reiff S.B."/>
            <person name="Swart E.C."/>
            <person name="Gosai S."/>
            <person name="Prabakaran S."/>
            <person name="Witkowska E."/>
            <person name="Larue G.E."/>
            <person name="Fisher S."/>
            <person name="Freeman R.M."/>
            <person name="Gunawardena J."/>
            <person name="Chu W."/>
            <person name="Stover N.A."/>
            <person name="Gregory B.D."/>
            <person name="Nowacki M."/>
            <person name="Derisi J."/>
            <person name="Roy S.W."/>
            <person name="Marshall W.F."/>
            <person name="Sood P."/>
        </authorList>
    </citation>
    <scope>NUCLEOTIDE SEQUENCE [LARGE SCALE GENOMIC DNA]</scope>
    <source>
        <strain evidence="3">WM001</strain>
    </source>
</reference>
<organism evidence="3 4">
    <name type="scientific">Stentor coeruleus</name>
    <dbReference type="NCBI Taxonomy" id="5963"/>
    <lineage>
        <taxon>Eukaryota</taxon>
        <taxon>Sar</taxon>
        <taxon>Alveolata</taxon>
        <taxon>Ciliophora</taxon>
        <taxon>Postciliodesmatophora</taxon>
        <taxon>Heterotrichea</taxon>
        <taxon>Heterotrichida</taxon>
        <taxon>Stentoridae</taxon>
        <taxon>Stentor</taxon>
    </lineage>
</organism>
<dbReference type="GO" id="GO:0044773">
    <property type="term" value="P:mitotic DNA damage checkpoint signaling"/>
    <property type="evidence" value="ECO:0007669"/>
    <property type="project" value="TreeGrafter"/>
</dbReference>
<evidence type="ECO:0000256" key="1">
    <source>
        <dbReference type="SAM" id="MobiDB-lite"/>
    </source>
</evidence>
<dbReference type="Gene3D" id="1.10.510.10">
    <property type="entry name" value="Transferase(Phosphotransferase) domain 1"/>
    <property type="match status" value="1"/>
</dbReference>
<evidence type="ECO:0000259" key="2">
    <source>
        <dbReference type="PROSITE" id="PS50011"/>
    </source>
</evidence>
<protein>
    <recommendedName>
        <fullName evidence="2">Protein kinase domain-containing protein</fullName>
    </recommendedName>
</protein>
<name>A0A1R2CFL5_9CILI</name>
<dbReference type="SMART" id="SM00220">
    <property type="entry name" value="S_TKc"/>
    <property type="match status" value="1"/>
</dbReference>
<accession>A0A1R2CFL5</accession>